<proteinExistence type="predicted"/>
<organism evidence="1 2">
    <name type="scientific">Dactylosporangium vinaceum</name>
    <dbReference type="NCBI Taxonomy" id="53362"/>
    <lineage>
        <taxon>Bacteria</taxon>
        <taxon>Bacillati</taxon>
        <taxon>Actinomycetota</taxon>
        <taxon>Actinomycetes</taxon>
        <taxon>Micromonosporales</taxon>
        <taxon>Micromonosporaceae</taxon>
        <taxon>Dactylosporangium</taxon>
    </lineage>
</organism>
<evidence type="ECO:0000313" key="1">
    <source>
        <dbReference type="EMBL" id="MFB9446767.1"/>
    </source>
</evidence>
<dbReference type="RefSeq" id="WP_281428402.1">
    <property type="nucleotide sequence ID" value="NZ_CP061913.1"/>
</dbReference>
<keyword evidence="2" id="KW-1185">Reference proteome</keyword>
<sequence>MEQTTEAVSVLVEPAAPQAEFETDILIEDESAFAAMPRQDC</sequence>
<gene>
    <name evidence="1" type="ORF">ACFFTR_27065</name>
</gene>
<protein>
    <submittedName>
        <fullName evidence="1">Uncharacterized protein</fullName>
    </submittedName>
</protein>
<evidence type="ECO:0000313" key="2">
    <source>
        <dbReference type="Proteomes" id="UP001589608"/>
    </source>
</evidence>
<dbReference type="EMBL" id="JBHMCA010000049">
    <property type="protein sequence ID" value="MFB9446767.1"/>
    <property type="molecule type" value="Genomic_DNA"/>
</dbReference>
<accession>A0ABV5MD41</accession>
<name>A0ABV5MD41_9ACTN</name>
<dbReference type="Proteomes" id="UP001589608">
    <property type="component" value="Unassembled WGS sequence"/>
</dbReference>
<comment type="caution">
    <text evidence="1">The sequence shown here is derived from an EMBL/GenBank/DDBJ whole genome shotgun (WGS) entry which is preliminary data.</text>
</comment>
<reference evidence="1 2" key="1">
    <citation type="submission" date="2024-09" db="EMBL/GenBank/DDBJ databases">
        <authorList>
            <person name="Sun Q."/>
            <person name="Mori K."/>
        </authorList>
    </citation>
    <scope>NUCLEOTIDE SEQUENCE [LARGE SCALE GENOMIC DNA]</scope>
    <source>
        <strain evidence="1 2">JCM 3307</strain>
    </source>
</reference>